<dbReference type="InterPro" id="IPR012308">
    <property type="entry name" value="DNA_ligase_ATP-dep_N"/>
</dbReference>
<keyword evidence="4" id="KW-0233">DNA recombination</keyword>
<dbReference type="EMBL" id="OC908707">
    <property type="protein sequence ID" value="CAD7650843.1"/>
    <property type="molecule type" value="Genomic_DNA"/>
</dbReference>
<dbReference type="InterPro" id="IPR050191">
    <property type="entry name" value="ATP-dep_DNA_ligase"/>
</dbReference>
<name>A0A7R9LZL2_9ACAR</name>
<dbReference type="AlphaFoldDB" id="A0A7R9LZL2"/>
<dbReference type="GO" id="GO:0006310">
    <property type="term" value="P:DNA recombination"/>
    <property type="evidence" value="ECO:0007669"/>
    <property type="project" value="UniProtKB-KW"/>
</dbReference>
<keyword evidence="8" id="KW-1185">Reference proteome</keyword>
<evidence type="ECO:0000313" key="8">
    <source>
        <dbReference type="Proteomes" id="UP000759131"/>
    </source>
</evidence>
<protein>
    <recommendedName>
        <fullName evidence="6">DNA ligase ATP-dependent N-terminal domain-containing protein</fullName>
    </recommendedName>
</protein>
<dbReference type="PANTHER" id="PTHR45674">
    <property type="entry name" value="DNA LIGASE 1/3 FAMILY MEMBER"/>
    <property type="match status" value="1"/>
</dbReference>
<dbReference type="Gene3D" id="1.10.3260.10">
    <property type="entry name" value="DNA ligase, ATP-dependent, N-terminal domain"/>
    <property type="match status" value="1"/>
</dbReference>
<comment type="similarity">
    <text evidence="1">Belongs to the ATP-dependent DNA ligase family.</text>
</comment>
<dbReference type="GO" id="GO:1903461">
    <property type="term" value="P:Okazaki fragment processing involved in mitotic DNA replication"/>
    <property type="evidence" value="ECO:0007669"/>
    <property type="project" value="TreeGrafter"/>
</dbReference>
<dbReference type="GO" id="GO:0005634">
    <property type="term" value="C:nucleus"/>
    <property type="evidence" value="ECO:0007669"/>
    <property type="project" value="TreeGrafter"/>
</dbReference>
<dbReference type="PANTHER" id="PTHR45674:SF4">
    <property type="entry name" value="DNA LIGASE 1"/>
    <property type="match status" value="1"/>
</dbReference>
<reference evidence="7" key="1">
    <citation type="submission" date="2020-11" db="EMBL/GenBank/DDBJ databases">
        <authorList>
            <person name="Tran Van P."/>
        </authorList>
    </citation>
    <scope>NUCLEOTIDE SEQUENCE</scope>
</reference>
<dbReference type="InterPro" id="IPR036599">
    <property type="entry name" value="DNA_ligase_N_sf"/>
</dbReference>
<dbReference type="SUPFAM" id="SSF117018">
    <property type="entry name" value="ATP-dependent DNA ligase DNA-binding domain"/>
    <property type="match status" value="1"/>
</dbReference>
<evidence type="ECO:0000313" key="7">
    <source>
        <dbReference type="EMBL" id="CAD7650843.1"/>
    </source>
</evidence>
<dbReference type="OrthoDB" id="206088at2759"/>
<evidence type="ECO:0000256" key="3">
    <source>
        <dbReference type="ARBA" id="ARBA00022763"/>
    </source>
</evidence>
<evidence type="ECO:0000256" key="4">
    <source>
        <dbReference type="ARBA" id="ARBA00023172"/>
    </source>
</evidence>
<evidence type="ECO:0000256" key="5">
    <source>
        <dbReference type="ARBA" id="ARBA00023204"/>
    </source>
</evidence>
<sequence>MGIGESLIIKAIASATGRTKDQIKADIEKKGDMGTVAEMSRSNQKVLFAPPKLTVGSVFDKFKAITQMSGNSTQDKKCKMIESMLVACRDCEARYLVRSLAGKLRIGLAEQSLLNAITQAVIMTNNEKLKRGSDKFKTQLADASLI</sequence>
<dbReference type="Pfam" id="PF04675">
    <property type="entry name" value="DNA_ligase_A_N"/>
    <property type="match status" value="1"/>
</dbReference>
<feature type="domain" description="DNA ligase ATP-dependent N-terminal" evidence="6">
    <location>
        <begin position="1"/>
        <end position="117"/>
    </location>
</feature>
<gene>
    <name evidence="7" type="ORF">OSB1V03_LOCUS23058</name>
</gene>
<keyword evidence="3" id="KW-0227">DNA damage</keyword>
<dbReference type="GO" id="GO:0003677">
    <property type="term" value="F:DNA binding"/>
    <property type="evidence" value="ECO:0007669"/>
    <property type="project" value="InterPro"/>
</dbReference>
<proteinExistence type="inferred from homology"/>
<keyword evidence="2" id="KW-0436">Ligase</keyword>
<dbReference type="EMBL" id="CAJPIZ010054132">
    <property type="protein sequence ID" value="CAG2123113.1"/>
    <property type="molecule type" value="Genomic_DNA"/>
</dbReference>
<dbReference type="GO" id="GO:0005739">
    <property type="term" value="C:mitochondrion"/>
    <property type="evidence" value="ECO:0007669"/>
    <property type="project" value="TreeGrafter"/>
</dbReference>
<evidence type="ECO:0000256" key="2">
    <source>
        <dbReference type="ARBA" id="ARBA00022598"/>
    </source>
</evidence>
<evidence type="ECO:0000259" key="6">
    <source>
        <dbReference type="Pfam" id="PF04675"/>
    </source>
</evidence>
<evidence type="ECO:0000256" key="1">
    <source>
        <dbReference type="ARBA" id="ARBA00007572"/>
    </source>
</evidence>
<dbReference type="GO" id="GO:0006281">
    <property type="term" value="P:DNA repair"/>
    <property type="evidence" value="ECO:0007669"/>
    <property type="project" value="UniProtKB-KW"/>
</dbReference>
<accession>A0A7R9LZL2</accession>
<organism evidence="7">
    <name type="scientific">Medioppia subpectinata</name>
    <dbReference type="NCBI Taxonomy" id="1979941"/>
    <lineage>
        <taxon>Eukaryota</taxon>
        <taxon>Metazoa</taxon>
        <taxon>Ecdysozoa</taxon>
        <taxon>Arthropoda</taxon>
        <taxon>Chelicerata</taxon>
        <taxon>Arachnida</taxon>
        <taxon>Acari</taxon>
        <taxon>Acariformes</taxon>
        <taxon>Sarcoptiformes</taxon>
        <taxon>Oribatida</taxon>
        <taxon>Brachypylina</taxon>
        <taxon>Oppioidea</taxon>
        <taxon>Oppiidae</taxon>
        <taxon>Medioppia</taxon>
    </lineage>
</organism>
<feature type="non-terminal residue" evidence="7">
    <location>
        <position position="1"/>
    </location>
</feature>
<dbReference type="GO" id="GO:0003910">
    <property type="term" value="F:DNA ligase (ATP) activity"/>
    <property type="evidence" value="ECO:0007669"/>
    <property type="project" value="InterPro"/>
</dbReference>
<keyword evidence="5" id="KW-0234">DNA repair</keyword>
<dbReference type="Proteomes" id="UP000759131">
    <property type="component" value="Unassembled WGS sequence"/>
</dbReference>